<dbReference type="GO" id="GO:0016747">
    <property type="term" value="F:acyltransferase activity, transferring groups other than amino-acyl groups"/>
    <property type="evidence" value="ECO:0007669"/>
    <property type="project" value="InterPro"/>
</dbReference>
<dbReference type="EMBL" id="FMUR01000018">
    <property type="protein sequence ID" value="SCY46656.1"/>
    <property type="molecule type" value="Genomic_DNA"/>
</dbReference>
<dbReference type="RefSeq" id="WP_074463146.1">
    <property type="nucleotide sequence ID" value="NZ_FMUR01000018.1"/>
</dbReference>
<dbReference type="SUPFAM" id="SSF55729">
    <property type="entry name" value="Acyl-CoA N-acyltransferases (Nat)"/>
    <property type="match status" value="1"/>
</dbReference>
<dbReference type="AlphaFoldDB" id="A0A1G5G4Y9"/>
<accession>A0A1G5G4Y9</accession>
<gene>
    <name evidence="2" type="ORF">SAMN02910451_02729</name>
</gene>
<evidence type="ECO:0000313" key="2">
    <source>
        <dbReference type="EMBL" id="SCY46656.1"/>
    </source>
</evidence>
<keyword evidence="3" id="KW-1185">Reference proteome</keyword>
<dbReference type="PANTHER" id="PTHR43415">
    <property type="entry name" value="SPERMIDINE N(1)-ACETYLTRANSFERASE"/>
    <property type="match status" value="1"/>
</dbReference>
<dbReference type="OrthoDB" id="9795206at2"/>
<dbReference type="Pfam" id="PF13302">
    <property type="entry name" value="Acetyltransf_3"/>
    <property type="match status" value="1"/>
</dbReference>
<dbReference type="Proteomes" id="UP000183047">
    <property type="component" value="Unassembled WGS sequence"/>
</dbReference>
<name>A0A1G5G4Y9_9FIRM</name>
<sequence>MKIYLRPITEDDANLIVKWRNSPEVLKHCFNRNQITVESHLKFYKEYIETGKYKQYIVERIEETTGVVVYPIATVYLKDIDKANKRCQLCIFTSDDEEWSTEGQAIAAKQLLEIAFNELGMHKVYSYVFAKYPEEKALLETAGFEVETRLNDEIAGPDGSYEDTYRMAIYNN</sequence>
<proteinExistence type="predicted"/>
<keyword evidence="2" id="KW-0808">Transferase</keyword>
<dbReference type="InterPro" id="IPR000182">
    <property type="entry name" value="GNAT_dom"/>
</dbReference>
<feature type="domain" description="N-acetyltransferase" evidence="1">
    <location>
        <begin position="3"/>
        <end position="145"/>
    </location>
</feature>
<organism evidence="2 3">
    <name type="scientific">Butyrivibrio hungatei</name>
    <dbReference type="NCBI Taxonomy" id="185008"/>
    <lineage>
        <taxon>Bacteria</taxon>
        <taxon>Bacillati</taxon>
        <taxon>Bacillota</taxon>
        <taxon>Clostridia</taxon>
        <taxon>Lachnospirales</taxon>
        <taxon>Lachnospiraceae</taxon>
        <taxon>Butyrivibrio</taxon>
    </lineage>
</organism>
<evidence type="ECO:0000259" key="1">
    <source>
        <dbReference type="Pfam" id="PF13302"/>
    </source>
</evidence>
<dbReference type="InterPro" id="IPR016181">
    <property type="entry name" value="Acyl_CoA_acyltransferase"/>
</dbReference>
<evidence type="ECO:0000313" key="3">
    <source>
        <dbReference type="Proteomes" id="UP000183047"/>
    </source>
</evidence>
<protein>
    <submittedName>
        <fullName evidence="2">Protein N-acetyltransferase, RimJ/RimL family</fullName>
    </submittedName>
</protein>
<dbReference type="PANTHER" id="PTHR43415:SF3">
    <property type="entry name" value="GNAT-FAMILY ACETYLTRANSFERASE"/>
    <property type="match status" value="1"/>
</dbReference>
<dbReference type="Gene3D" id="3.40.630.30">
    <property type="match status" value="1"/>
</dbReference>
<reference evidence="3" key="1">
    <citation type="submission" date="2016-10" db="EMBL/GenBank/DDBJ databases">
        <authorList>
            <person name="Varghese N."/>
            <person name="Submissions S."/>
        </authorList>
    </citation>
    <scope>NUCLEOTIDE SEQUENCE [LARGE SCALE GENOMIC DNA]</scope>
    <source>
        <strain evidence="3">XBD2006</strain>
    </source>
</reference>